<dbReference type="AlphaFoldDB" id="A0A382S933"/>
<dbReference type="InterPro" id="IPR036663">
    <property type="entry name" value="Fumarylacetoacetase_C_sf"/>
</dbReference>
<dbReference type="PANTHER" id="PTHR42796">
    <property type="entry name" value="FUMARYLACETOACETATE HYDROLASE DOMAIN-CONTAINING PROTEIN 2A-RELATED"/>
    <property type="match status" value="1"/>
</dbReference>
<dbReference type="GO" id="GO:0044281">
    <property type="term" value="P:small molecule metabolic process"/>
    <property type="evidence" value="ECO:0007669"/>
    <property type="project" value="UniProtKB-ARBA"/>
</dbReference>
<dbReference type="InterPro" id="IPR051121">
    <property type="entry name" value="FAH"/>
</dbReference>
<dbReference type="GO" id="GO:0046872">
    <property type="term" value="F:metal ion binding"/>
    <property type="evidence" value="ECO:0007669"/>
    <property type="project" value="UniProtKB-KW"/>
</dbReference>
<dbReference type="SUPFAM" id="SSF56529">
    <property type="entry name" value="FAH"/>
    <property type="match status" value="1"/>
</dbReference>
<organism evidence="4">
    <name type="scientific">marine metagenome</name>
    <dbReference type="NCBI Taxonomy" id="408172"/>
    <lineage>
        <taxon>unclassified sequences</taxon>
        <taxon>metagenomes</taxon>
        <taxon>ecological metagenomes</taxon>
    </lineage>
</organism>
<keyword evidence="2" id="KW-0479">Metal-binding</keyword>
<accession>A0A382S933</accession>
<evidence type="ECO:0000313" key="4">
    <source>
        <dbReference type="EMBL" id="SVD06376.1"/>
    </source>
</evidence>
<dbReference type="Pfam" id="PF01557">
    <property type="entry name" value="FAA_hydrolase"/>
    <property type="match status" value="1"/>
</dbReference>
<evidence type="ECO:0000256" key="2">
    <source>
        <dbReference type="ARBA" id="ARBA00022723"/>
    </source>
</evidence>
<name>A0A382S933_9ZZZZ</name>
<sequence length="313" mass="34544">LASIKFNSKCSVVAEIDEQYLIDIEHLLADTAPAIISMLNLLEQGEEFLARLRSSLHTKVSTLDKALLIDKSKVTWLPPVTRPGKICGVAMNNSASNERKISAPSHPAFFLKPASSLLGHEETLEIRKYYGSVHPEPELAIVIGTEMKDIDAANAMKYIAGYSIFNDITGNGMRAEDLFQYWAIYADANDNNKTRRIEQHLSYAGRYKGTDNFGILGPWLVTKDEIPNPDDLAVSCSVGGEVIAEDSTRYYNYKVAEILSFISQFQTLHPGDIVSCGTAFRPSENRKSIHNANFQVVDGPISISIEGLGTQDN</sequence>
<reference evidence="4" key="1">
    <citation type="submission" date="2018-05" db="EMBL/GenBank/DDBJ databases">
        <authorList>
            <person name="Lanie J.A."/>
            <person name="Ng W.-L."/>
            <person name="Kazmierczak K.M."/>
            <person name="Andrzejewski T.M."/>
            <person name="Davidsen T.M."/>
            <person name="Wayne K.J."/>
            <person name="Tettelin H."/>
            <person name="Glass J.I."/>
            <person name="Rusch D."/>
            <person name="Podicherti R."/>
            <person name="Tsui H.-C.T."/>
            <person name="Winkler M.E."/>
        </authorList>
    </citation>
    <scope>NUCLEOTIDE SEQUENCE</scope>
</reference>
<gene>
    <name evidence="4" type="ORF">METZ01_LOCUS359230</name>
</gene>
<evidence type="ECO:0000256" key="1">
    <source>
        <dbReference type="ARBA" id="ARBA00010211"/>
    </source>
</evidence>
<feature type="domain" description="Fumarylacetoacetase-like C-terminal" evidence="3">
    <location>
        <begin position="98"/>
        <end position="311"/>
    </location>
</feature>
<evidence type="ECO:0000259" key="3">
    <source>
        <dbReference type="Pfam" id="PF01557"/>
    </source>
</evidence>
<comment type="similarity">
    <text evidence="1">Belongs to the FAH family.</text>
</comment>
<dbReference type="PANTHER" id="PTHR42796:SF4">
    <property type="entry name" value="FUMARYLACETOACETATE HYDROLASE DOMAIN-CONTAINING PROTEIN 2A"/>
    <property type="match status" value="1"/>
</dbReference>
<feature type="non-terminal residue" evidence="4">
    <location>
        <position position="313"/>
    </location>
</feature>
<protein>
    <recommendedName>
        <fullName evidence="3">Fumarylacetoacetase-like C-terminal domain-containing protein</fullName>
    </recommendedName>
</protein>
<dbReference type="GO" id="GO:0003824">
    <property type="term" value="F:catalytic activity"/>
    <property type="evidence" value="ECO:0007669"/>
    <property type="project" value="InterPro"/>
</dbReference>
<dbReference type="InterPro" id="IPR011234">
    <property type="entry name" value="Fumarylacetoacetase-like_C"/>
</dbReference>
<dbReference type="EMBL" id="UINC01127329">
    <property type="protein sequence ID" value="SVD06376.1"/>
    <property type="molecule type" value="Genomic_DNA"/>
</dbReference>
<feature type="non-terminal residue" evidence="4">
    <location>
        <position position="1"/>
    </location>
</feature>
<dbReference type="Gene3D" id="3.90.850.10">
    <property type="entry name" value="Fumarylacetoacetase-like, C-terminal domain"/>
    <property type="match status" value="1"/>
</dbReference>
<proteinExistence type="inferred from homology"/>